<name>A0A6J4KJA0_9BACT</name>
<dbReference type="EMBL" id="CADCTU010000286">
    <property type="protein sequence ID" value="CAA9307707.1"/>
    <property type="molecule type" value="Genomic_DNA"/>
</dbReference>
<dbReference type="GO" id="GO:0004349">
    <property type="term" value="F:glutamate 5-kinase activity"/>
    <property type="evidence" value="ECO:0007669"/>
    <property type="project" value="InterPro"/>
</dbReference>
<dbReference type="Gene3D" id="3.40.1160.10">
    <property type="entry name" value="Acetylglutamate kinase-like"/>
    <property type="match status" value="1"/>
</dbReference>
<reference evidence="1" key="1">
    <citation type="submission" date="2020-02" db="EMBL/GenBank/DDBJ databases">
        <authorList>
            <person name="Meier V. D."/>
        </authorList>
    </citation>
    <scope>NUCLEOTIDE SEQUENCE</scope>
    <source>
        <strain evidence="1">AVDCRST_MAG11</strain>
    </source>
</reference>
<sequence length="75" mass="7040">MDGRPVSSLGADEARALVADGVAAGGMAAKLEAALAALDAGVTHVRVGDLGLIPGAGAPAAPGPGTTLSLARSHA</sequence>
<evidence type="ECO:0000313" key="1">
    <source>
        <dbReference type="EMBL" id="CAA9307707.1"/>
    </source>
</evidence>
<dbReference type="InterPro" id="IPR036393">
    <property type="entry name" value="AceGlu_kinase-like_sf"/>
</dbReference>
<organism evidence="1">
    <name type="scientific">uncultured Gemmatimonadaceae bacterium</name>
    <dbReference type="NCBI Taxonomy" id="246130"/>
    <lineage>
        <taxon>Bacteria</taxon>
        <taxon>Pseudomonadati</taxon>
        <taxon>Gemmatimonadota</taxon>
        <taxon>Gemmatimonadia</taxon>
        <taxon>Gemmatimonadales</taxon>
        <taxon>Gemmatimonadaceae</taxon>
        <taxon>environmental samples</taxon>
    </lineage>
</organism>
<dbReference type="AlphaFoldDB" id="A0A6J4KJA0"/>
<proteinExistence type="predicted"/>
<protein>
    <submittedName>
        <fullName evidence="1">Uncharacterized protein</fullName>
    </submittedName>
</protein>
<dbReference type="SUPFAM" id="SSF53633">
    <property type="entry name" value="Carbamate kinase-like"/>
    <property type="match status" value="1"/>
</dbReference>
<gene>
    <name evidence="1" type="ORF">AVDCRST_MAG11-1268</name>
</gene>
<dbReference type="PROSITE" id="PS00902">
    <property type="entry name" value="GLUTAMATE_5_KINASE"/>
    <property type="match status" value="1"/>
</dbReference>
<accession>A0A6J4KJA0</accession>
<dbReference type="InterPro" id="IPR019797">
    <property type="entry name" value="Glutamate_5-kinase_CS"/>
</dbReference>